<keyword evidence="1" id="KW-0479">Metal-binding</keyword>
<sequence>MAIQDSKDRPDHTKWLCTNIGCHRVNNVKSKYCSKCRRKRCVKAKAMNDKGERLGELAKVDDGAEIWEYKDEELGSTHI</sequence>
<evidence type="ECO:0000313" key="6">
    <source>
        <dbReference type="Proteomes" id="UP000693738"/>
    </source>
</evidence>
<evidence type="ECO:0000256" key="1">
    <source>
        <dbReference type="ARBA" id="ARBA00022723"/>
    </source>
</evidence>
<evidence type="ECO:0000256" key="3">
    <source>
        <dbReference type="ARBA" id="ARBA00022833"/>
    </source>
</evidence>
<reference evidence="5" key="1">
    <citation type="submission" date="2021-05" db="EMBL/GenBank/DDBJ databases">
        <authorList>
            <person name="Khan N."/>
        </authorList>
    </citation>
    <scope>NUCLEOTIDE SEQUENCE</scope>
</reference>
<protein>
    <recommendedName>
        <fullName evidence="4">RanBP2-type domain-containing protein</fullName>
    </recommendedName>
</protein>
<comment type="caution">
    <text evidence="5">The sequence shown here is derived from an EMBL/GenBank/DDBJ whole genome shotgun (WGS) entry which is preliminary data.</text>
</comment>
<proteinExistence type="predicted"/>
<accession>A0A8J2IQK6</accession>
<dbReference type="EMBL" id="CAJSTJ010000140">
    <property type="protein sequence ID" value="CAG7561162.1"/>
    <property type="molecule type" value="Genomic_DNA"/>
</dbReference>
<feature type="domain" description="RanBP2-type" evidence="4">
    <location>
        <begin position="15"/>
        <end position="36"/>
    </location>
</feature>
<dbReference type="GO" id="GO:0008270">
    <property type="term" value="F:zinc ion binding"/>
    <property type="evidence" value="ECO:0007669"/>
    <property type="project" value="UniProtKB-KW"/>
</dbReference>
<gene>
    <name evidence="5" type="ORF">FEQUK3_LOCUS6894</name>
</gene>
<evidence type="ECO:0000259" key="4">
    <source>
        <dbReference type="PROSITE" id="PS01358"/>
    </source>
</evidence>
<organism evidence="5 6">
    <name type="scientific">Fusarium equiseti</name>
    <name type="common">Fusarium scirpi</name>
    <dbReference type="NCBI Taxonomy" id="61235"/>
    <lineage>
        <taxon>Eukaryota</taxon>
        <taxon>Fungi</taxon>
        <taxon>Dikarya</taxon>
        <taxon>Ascomycota</taxon>
        <taxon>Pezizomycotina</taxon>
        <taxon>Sordariomycetes</taxon>
        <taxon>Hypocreomycetidae</taxon>
        <taxon>Hypocreales</taxon>
        <taxon>Nectriaceae</taxon>
        <taxon>Fusarium</taxon>
        <taxon>Fusarium incarnatum-equiseti species complex</taxon>
    </lineage>
</organism>
<dbReference type="Proteomes" id="UP000693738">
    <property type="component" value="Unassembled WGS sequence"/>
</dbReference>
<dbReference type="PROSITE" id="PS01358">
    <property type="entry name" value="ZF_RANBP2_1"/>
    <property type="match status" value="1"/>
</dbReference>
<dbReference type="InterPro" id="IPR001876">
    <property type="entry name" value="Znf_RanBP2"/>
</dbReference>
<keyword evidence="2" id="KW-0863">Zinc-finger</keyword>
<dbReference type="AlphaFoldDB" id="A0A8J2IQK6"/>
<keyword evidence="3" id="KW-0862">Zinc</keyword>
<name>A0A8J2IQK6_FUSEQ</name>
<evidence type="ECO:0000313" key="5">
    <source>
        <dbReference type="EMBL" id="CAG7561162.1"/>
    </source>
</evidence>
<evidence type="ECO:0000256" key="2">
    <source>
        <dbReference type="ARBA" id="ARBA00022771"/>
    </source>
</evidence>